<dbReference type="WBParaSite" id="L893_g15531.t1">
    <property type="protein sequence ID" value="L893_g15531.t1"/>
    <property type="gene ID" value="L893_g15531"/>
</dbReference>
<sequence>MREAEKVSLNIYEGTTIEMFRCFTHQPERKLMINIEDVHFASAEAVFLEPAWQYPVEAEMMPDSTTDLPGPSGLSG</sequence>
<proteinExistence type="predicted"/>
<accession>A0A1I7YEP1</accession>
<evidence type="ECO:0000313" key="2">
    <source>
        <dbReference type="WBParaSite" id="L893_g15531.t1"/>
    </source>
</evidence>
<protein>
    <submittedName>
        <fullName evidence="2">Neur_chan_LBD domain-containing protein</fullName>
    </submittedName>
</protein>
<name>A0A1I7YEP1_9BILA</name>
<evidence type="ECO:0000313" key="1">
    <source>
        <dbReference type="Proteomes" id="UP000095287"/>
    </source>
</evidence>
<reference evidence="2" key="1">
    <citation type="submission" date="2016-11" db="UniProtKB">
        <authorList>
            <consortium name="WormBaseParasite"/>
        </authorList>
    </citation>
    <scope>IDENTIFICATION</scope>
</reference>
<organism evidence="1 2">
    <name type="scientific">Steinernema glaseri</name>
    <dbReference type="NCBI Taxonomy" id="37863"/>
    <lineage>
        <taxon>Eukaryota</taxon>
        <taxon>Metazoa</taxon>
        <taxon>Ecdysozoa</taxon>
        <taxon>Nematoda</taxon>
        <taxon>Chromadorea</taxon>
        <taxon>Rhabditida</taxon>
        <taxon>Tylenchina</taxon>
        <taxon>Panagrolaimomorpha</taxon>
        <taxon>Strongyloidoidea</taxon>
        <taxon>Steinernematidae</taxon>
        <taxon>Steinernema</taxon>
    </lineage>
</organism>
<dbReference type="Proteomes" id="UP000095287">
    <property type="component" value="Unplaced"/>
</dbReference>
<dbReference type="AlphaFoldDB" id="A0A1I7YEP1"/>
<keyword evidence="1" id="KW-1185">Reference proteome</keyword>